<dbReference type="AlphaFoldDB" id="A0AAV2GBG2"/>
<dbReference type="EMBL" id="OZ034821">
    <property type="protein sequence ID" value="CAL1407020.1"/>
    <property type="molecule type" value="Genomic_DNA"/>
</dbReference>
<keyword evidence="2" id="KW-1185">Reference proteome</keyword>
<dbReference type="Proteomes" id="UP001497516">
    <property type="component" value="Chromosome 8"/>
</dbReference>
<gene>
    <name evidence="1" type="ORF">LTRI10_LOCUS46711</name>
</gene>
<protein>
    <submittedName>
        <fullName evidence="1">Uncharacterized protein</fullName>
    </submittedName>
</protein>
<evidence type="ECO:0000313" key="2">
    <source>
        <dbReference type="Proteomes" id="UP001497516"/>
    </source>
</evidence>
<reference evidence="1 2" key="1">
    <citation type="submission" date="2024-04" db="EMBL/GenBank/DDBJ databases">
        <authorList>
            <person name="Fracassetti M."/>
        </authorList>
    </citation>
    <scope>NUCLEOTIDE SEQUENCE [LARGE SCALE GENOMIC DNA]</scope>
</reference>
<proteinExistence type="predicted"/>
<name>A0AAV2GBG2_9ROSI</name>
<organism evidence="1 2">
    <name type="scientific">Linum trigynum</name>
    <dbReference type="NCBI Taxonomy" id="586398"/>
    <lineage>
        <taxon>Eukaryota</taxon>
        <taxon>Viridiplantae</taxon>
        <taxon>Streptophyta</taxon>
        <taxon>Embryophyta</taxon>
        <taxon>Tracheophyta</taxon>
        <taxon>Spermatophyta</taxon>
        <taxon>Magnoliopsida</taxon>
        <taxon>eudicotyledons</taxon>
        <taxon>Gunneridae</taxon>
        <taxon>Pentapetalae</taxon>
        <taxon>rosids</taxon>
        <taxon>fabids</taxon>
        <taxon>Malpighiales</taxon>
        <taxon>Linaceae</taxon>
        <taxon>Linum</taxon>
    </lineage>
</organism>
<sequence>MEVLHHQFASKICVSTSSECLSQNVCNLILRLNIENPDNPVTYQISNIMNVNLDMLGTIMKHEIYSNPDSIGVINIKLHRNGAGHTKITKKKPKPLQLCTTSDIARYSASVDDLET</sequence>
<evidence type="ECO:0000313" key="1">
    <source>
        <dbReference type="EMBL" id="CAL1407020.1"/>
    </source>
</evidence>
<accession>A0AAV2GBG2</accession>